<evidence type="ECO:0000313" key="2">
    <source>
        <dbReference type="Proteomes" id="UP001500657"/>
    </source>
</evidence>
<comment type="caution">
    <text evidence="1">The sequence shown here is derived from an EMBL/GenBank/DDBJ whole genome shotgun (WGS) entry which is preliminary data.</text>
</comment>
<proteinExistence type="predicted"/>
<accession>A0ABP3E585</accession>
<name>A0ABP3E585_9GAMM</name>
<organism evidence="1 2">
    <name type="scientific">Rhodanobacter caeni</name>
    <dbReference type="NCBI Taxonomy" id="657654"/>
    <lineage>
        <taxon>Bacteria</taxon>
        <taxon>Pseudomonadati</taxon>
        <taxon>Pseudomonadota</taxon>
        <taxon>Gammaproteobacteria</taxon>
        <taxon>Lysobacterales</taxon>
        <taxon>Rhodanobacteraceae</taxon>
        <taxon>Rhodanobacter</taxon>
    </lineage>
</organism>
<dbReference type="Proteomes" id="UP001500657">
    <property type="component" value="Unassembled WGS sequence"/>
</dbReference>
<protein>
    <submittedName>
        <fullName evidence="1">Uncharacterized protein</fullName>
    </submittedName>
</protein>
<sequence>MVRRRTVIPPREPFKCLLCPNPVNAMPASDRSNVDPNAELRGFEPLRVSLALGALLLGFLLGAY</sequence>
<keyword evidence="2" id="KW-1185">Reference proteome</keyword>
<evidence type="ECO:0000313" key="1">
    <source>
        <dbReference type="EMBL" id="GAA0250503.1"/>
    </source>
</evidence>
<gene>
    <name evidence="1" type="ORF">GCM10009126_14960</name>
</gene>
<dbReference type="EMBL" id="BAAAFO010000002">
    <property type="protein sequence ID" value="GAA0250503.1"/>
    <property type="molecule type" value="Genomic_DNA"/>
</dbReference>
<reference evidence="2" key="1">
    <citation type="journal article" date="2019" name="Int. J. Syst. Evol. Microbiol.">
        <title>The Global Catalogue of Microorganisms (GCM) 10K type strain sequencing project: providing services to taxonomists for standard genome sequencing and annotation.</title>
        <authorList>
            <consortium name="The Broad Institute Genomics Platform"/>
            <consortium name="The Broad Institute Genome Sequencing Center for Infectious Disease"/>
            <person name="Wu L."/>
            <person name="Ma J."/>
        </authorList>
    </citation>
    <scope>NUCLEOTIDE SEQUENCE [LARGE SCALE GENOMIC DNA]</scope>
    <source>
        <strain evidence="2">JCM 16242</strain>
    </source>
</reference>